<gene>
    <name evidence="1" type="ORF">FTV88_2785</name>
</gene>
<dbReference type="RefSeq" id="WP_153725957.1">
    <property type="nucleotide sequence ID" value="NZ_CP045875.1"/>
</dbReference>
<organism evidence="1 2">
    <name type="scientific">Heliorestis convoluta</name>
    <dbReference type="NCBI Taxonomy" id="356322"/>
    <lineage>
        <taxon>Bacteria</taxon>
        <taxon>Bacillati</taxon>
        <taxon>Bacillota</taxon>
        <taxon>Clostridia</taxon>
        <taxon>Eubacteriales</taxon>
        <taxon>Heliobacteriaceae</taxon>
        <taxon>Heliorestis</taxon>
    </lineage>
</organism>
<evidence type="ECO:0000313" key="1">
    <source>
        <dbReference type="EMBL" id="QGG48874.1"/>
    </source>
</evidence>
<dbReference type="OrthoDB" id="9808492at2"/>
<dbReference type="SUPFAM" id="SSF52467">
    <property type="entry name" value="DHS-like NAD/FAD-binding domain"/>
    <property type="match status" value="1"/>
</dbReference>
<dbReference type="InterPro" id="IPR029035">
    <property type="entry name" value="DHS-like_NAD/FAD-binding_dom"/>
</dbReference>
<protein>
    <submittedName>
        <fullName evidence="1">Uncharacterized protein</fullName>
    </submittedName>
</protein>
<dbReference type="Pfam" id="PF13289">
    <property type="entry name" value="SIR2_2"/>
    <property type="match status" value="1"/>
</dbReference>
<dbReference type="Proteomes" id="UP000366051">
    <property type="component" value="Chromosome"/>
</dbReference>
<keyword evidence="2" id="KW-1185">Reference proteome</keyword>
<dbReference type="AlphaFoldDB" id="A0A5Q2N0M5"/>
<dbReference type="KEGG" id="hcv:FTV88_2785"/>
<evidence type="ECO:0000313" key="2">
    <source>
        <dbReference type="Proteomes" id="UP000366051"/>
    </source>
</evidence>
<sequence length="410" mass="47646">MWKKVGHCLGLNKKKRVTAFLGAGSSIEIGGPLATDLTSKVRNKKQIFQGKNVDFINNIAKTLNNSYKNNQGNFEDIFHVLEMLTSLNRSWRAETAKKYKTPISAFVKKNNVDYFNDDLILLAKKDLIEEIADEIYRYDYNYDPKNQHKWYNDFWNKGNSRFNWDIYTLNYDTCIEKSLPVYKDGFERIDEGFCRFNPRDIVETNDSRIVHLHGSILYGYPKFRSSNKYALEDSFEDLYKYQSYNEAKATWFGRSTNTAQSSDEAIAGPIITGLRKSDKLLHYPYSLYNHLFNFSLLTSSRLLIVGYSFGDLHYNSWLNSMLRLHGKNRRIVLITMADEKEWHCDPAVMSWLNHDTFSFVSRSFNDFNPFKSLSFNSPLVSEDGCARLYLCGFKEAAENHGMDIINFLSS</sequence>
<dbReference type="EMBL" id="CP045875">
    <property type="protein sequence ID" value="QGG48874.1"/>
    <property type="molecule type" value="Genomic_DNA"/>
</dbReference>
<accession>A0A5Q2N0M5</accession>
<name>A0A5Q2N0M5_9FIRM</name>
<proteinExistence type="predicted"/>
<reference evidence="2" key="1">
    <citation type="submission" date="2019-11" db="EMBL/GenBank/DDBJ databases">
        <title>Genome sequence of Heliorestis convoluta strain HH, an alkaliphilic and minimalistic phototrophic bacterium from a soda lake in Egypt.</title>
        <authorList>
            <person name="Dewey E.D."/>
            <person name="Stokes L.M."/>
            <person name="Burchell B.M."/>
            <person name="Shaffer K.N."/>
            <person name="Huntington A.M."/>
            <person name="Baker J.M."/>
            <person name="Nadendla S."/>
            <person name="Giglio M.G."/>
            <person name="Touchman J.W."/>
            <person name="Blankenship R.E."/>
            <person name="Madigan M.T."/>
            <person name="Sattley W.M."/>
        </authorList>
    </citation>
    <scope>NUCLEOTIDE SEQUENCE [LARGE SCALE GENOMIC DNA]</scope>
    <source>
        <strain evidence="2">HH</strain>
    </source>
</reference>